<organism evidence="2 3">
    <name type="scientific">Mesobacillus selenatarsenatis</name>
    <dbReference type="NCBI Taxonomy" id="388741"/>
    <lineage>
        <taxon>Bacteria</taxon>
        <taxon>Bacillati</taxon>
        <taxon>Bacillota</taxon>
        <taxon>Bacilli</taxon>
        <taxon>Bacillales</taxon>
        <taxon>Bacillaceae</taxon>
        <taxon>Mesobacillus</taxon>
    </lineage>
</organism>
<name>A0A846TZM8_9BACI</name>
<feature type="transmembrane region" description="Helical" evidence="1">
    <location>
        <begin position="76"/>
        <end position="97"/>
    </location>
</feature>
<accession>A0A846TZM8</accession>
<reference evidence="2 3" key="1">
    <citation type="submission" date="2020-03" db="EMBL/GenBank/DDBJ databases">
        <authorList>
            <person name="Sun Q."/>
        </authorList>
    </citation>
    <scope>NUCLEOTIDE SEQUENCE [LARGE SCALE GENOMIC DNA]</scope>
    <source>
        <strain evidence="2 3">KACC 21451</strain>
    </source>
</reference>
<evidence type="ECO:0000313" key="3">
    <source>
        <dbReference type="Proteomes" id="UP000587942"/>
    </source>
</evidence>
<evidence type="ECO:0000256" key="1">
    <source>
        <dbReference type="SAM" id="Phobius"/>
    </source>
</evidence>
<keyword evidence="1" id="KW-0812">Transmembrane</keyword>
<sequence length="128" mass="14671">MSKKDLVGLLFLIAITMYFGGTLLSYIVIDGATYGVTEFLLIIALVVAWGQFFTWGTRKEVQRDEMGKQIIKNSAYVSYYVVFYSLLILWVVDFFFISKGGNLLLFIALCLAYITYPIIQFVLVKRHI</sequence>
<keyword evidence="1" id="KW-1133">Transmembrane helix</keyword>
<dbReference type="RefSeq" id="WP_167834193.1">
    <property type="nucleotide sequence ID" value="NZ_JAAVUM010000020.1"/>
</dbReference>
<comment type="caution">
    <text evidence="2">The sequence shown here is derived from an EMBL/GenBank/DDBJ whole genome shotgun (WGS) entry which is preliminary data.</text>
</comment>
<gene>
    <name evidence="2" type="ORF">GWK17_20490</name>
</gene>
<feature type="transmembrane region" description="Helical" evidence="1">
    <location>
        <begin position="103"/>
        <end position="124"/>
    </location>
</feature>
<dbReference type="AlphaFoldDB" id="A0A846TZM8"/>
<evidence type="ECO:0000313" key="2">
    <source>
        <dbReference type="EMBL" id="NKE07831.1"/>
    </source>
</evidence>
<dbReference type="EMBL" id="JAAVUM010000020">
    <property type="protein sequence ID" value="NKE07831.1"/>
    <property type="molecule type" value="Genomic_DNA"/>
</dbReference>
<feature type="transmembrane region" description="Helical" evidence="1">
    <location>
        <begin position="7"/>
        <end position="29"/>
    </location>
</feature>
<feature type="transmembrane region" description="Helical" evidence="1">
    <location>
        <begin position="35"/>
        <end position="55"/>
    </location>
</feature>
<protein>
    <submittedName>
        <fullName evidence="2">Uncharacterized protein</fullName>
    </submittedName>
</protein>
<keyword evidence="1" id="KW-0472">Membrane</keyword>
<proteinExistence type="predicted"/>
<dbReference type="Proteomes" id="UP000587942">
    <property type="component" value="Unassembled WGS sequence"/>
</dbReference>